<organism evidence="2 3">
    <name type="scientific">Dentiscutata erythropus</name>
    <dbReference type="NCBI Taxonomy" id="1348616"/>
    <lineage>
        <taxon>Eukaryota</taxon>
        <taxon>Fungi</taxon>
        <taxon>Fungi incertae sedis</taxon>
        <taxon>Mucoromycota</taxon>
        <taxon>Glomeromycotina</taxon>
        <taxon>Glomeromycetes</taxon>
        <taxon>Diversisporales</taxon>
        <taxon>Gigasporaceae</taxon>
        <taxon>Dentiscutata</taxon>
    </lineage>
</organism>
<dbReference type="Proteomes" id="UP000789405">
    <property type="component" value="Unassembled WGS sequence"/>
</dbReference>
<evidence type="ECO:0000259" key="1">
    <source>
        <dbReference type="Pfam" id="PF04937"/>
    </source>
</evidence>
<feature type="non-terminal residue" evidence="2">
    <location>
        <position position="252"/>
    </location>
</feature>
<comment type="caution">
    <text evidence="2">The sequence shown here is derived from an EMBL/GenBank/DDBJ whole genome shotgun (WGS) entry which is preliminary data.</text>
</comment>
<evidence type="ECO:0000313" key="3">
    <source>
        <dbReference type="Proteomes" id="UP000789405"/>
    </source>
</evidence>
<sequence length="252" mass="29343">EYYDSFNVFKDSKEKERYRYQKCGNNWAKNKTRLQEHYKSCVLVDSIKGTSSSRAKYQAMARSILEKYKEIILYFRLYQTILAVFHYLQIEKYGKQIELVSIIETHWEEIIWLAGLENENKVLLEFAEFVGEKLLNNTANKLQTKTIKTLQSAKTITLTFDGWKNIAKQNIFGITCITKEGEVIIYNARDISNEHSSIEATIKLVKNLLIEDELKDAKIIAVVTDSSSGYAAIYRKLRKELSIIIWLSCFAY</sequence>
<dbReference type="AlphaFoldDB" id="A0A9N9NSD1"/>
<keyword evidence="3" id="KW-1185">Reference proteome</keyword>
<dbReference type="SUPFAM" id="SSF53098">
    <property type="entry name" value="Ribonuclease H-like"/>
    <property type="match status" value="1"/>
</dbReference>
<feature type="domain" description="DUF659" evidence="1">
    <location>
        <begin position="133"/>
        <end position="251"/>
    </location>
</feature>
<dbReference type="Pfam" id="PF04937">
    <property type="entry name" value="DUF659"/>
    <property type="match status" value="1"/>
</dbReference>
<accession>A0A9N9NSD1</accession>
<dbReference type="InterPro" id="IPR007021">
    <property type="entry name" value="DUF659"/>
</dbReference>
<reference evidence="2" key="1">
    <citation type="submission" date="2021-06" db="EMBL/GenBank/DDBJ databases">
        <authorList>
            <person name="Kallberg Y."/>
            <person name="Tangrot J."/>
            <person name="Rosling A."/>
        </authorList>
    </citation>
    <scope>NUCLEOTIDE SEQUENCE</scope>
    <source>
        <strain evidence="2">MA453B</strain>
    </source>
</reference>
<evidence type="ECO:0000313" key="2">
    <source>
        <dbReference type="EMBL" id="CAG8755943.1"/>
    </source>
</evidence>
<dbReference type="InterPro" id="IPR012337">
    <property type="entry name" value="RNaseH-like_sf"/>
</dbReference>
<gene>
    <name evidence="2" type="ORF">DERYTH_LOCUS17329</name>
</gene>
<name>A0A9N9NSD1_9GLOM</name>
<protein>
    <submittedName>
        <fullName evidence="2">28736_t:CDS:1</fullName>
    </submittedName>
</protein>
<dbReference type="OrthoDB" id="2434861at2759"/>
<proteinExistence type="predicted"/>
<dbReference type="EMBL" id="CAJVPY010016217">
    <property type="protein sequence ID" value="CAG8755943.1"/>
    <property type="molecule type" value="Genomic_DNA"/>
</dbReference>